<protein>
    <submittedName>
        <fullName evidence="2">Uncharacterized protein</fullName>
    </submittedName>
</protein>
<proteinExistence type="predicted"/>
<gene>
    <name evidence="2" type="ORF">JOF55_001767</name>
</gene>
<dbReference type="RefSeq" id="WP_310272334.1">
    <property type="nucleotide sequence ID" value="NZ_JAVDXW010000001.1"/>
</dbReference>
<keyword evidence="3" id="KW-1185">Reference proteome</keyword>
<reference evidence="2" key="1">
    <citation type="submission" date="2023-07" db="EMBL/GenBank/DDBJ databases">
        <title>Sequencing the genomes of 1000 actinobacteria strains.</title>
        <authorList>
            <person name="Klenk H.-P."/>
        </authorList>
    </citation>
    <scope>NUCLEOTIDE SEQUENCE</scope>
    <source>
        <strain evidence="2">DSM 45977</strain>
    </source>
</reference>
<evidence type="ECO:0000256" key="1">
    <source>
        <dbReference type="SAM" id="MobiDB-lite"/>
    </source>
</evidence>
<name>A0AAE4CLQ6_9ACTN</name>
<accession>A0AAE4CLQ6</accession>
<evidence type="ECO:0000313" key="2">
    <source>
        <dbReference type="EMBL" id="MDR7301586.1"/>
    </source>
</evidence>
<feature type="compositionally biased region" description="Low complexity" evidence="1">
    <location>
        <begin position="17"/>
        <end position="29"/>
    </location>
</feature>
<comment type="caution">
    <text evidence="2">The sequence shown here is derived from an EMBL/GenBank/DDBJ whole genome shotgun (WGS) entry which is preliminary data.</text>
</comment>
<dbReference type="Proteomes" id="UP001180845">
    <property type="component" value="Unassembled WGS sequence"/>
</dbReference>
<dbReference type="AlphaFoldDB" id="A0AAE4CLQ6"/>
<dbReference type="EMBL" id="JAVDXW010000001">
    <property type="protein sequence ID" value="MDR7301586.1"/>
    <property type="molecule type" value="Genomic_DNA"/>
</dbReference>
<feature type="region of interest" description="Disordered" evidence="1">
    <location>
        <begin position="1"/>
        <end position="34"/>
    </location>
</feature>
<organism evidence="2 3">
    <name type="scientific">Haloactinomyces albus</name>
    <dbReference type="NCBI Taxonomy" id="1352928"/>
    <lineage>
        <taxon>Bacteria</taxon>
        <taxon>Bacillati</taxon>
        <taxon>Actinomycetota</taxon>
        <taxon>Actinomycetes</taxon>
        <taxon>Actinopolysporales</taxon>
        <taxon>Actinopolysporaceae</taxon>
        <taxon>Haloactinomyces</taxon>
    </lineage>
</organism>
<evidence type="ECO:0000313" key="3">
    <source>
        <dbReference type="Proteomes" id="UP001180845"/>
    </source>
</evidence>
<sequence length="125" mass="14041">MSSSPQHPVEAVHQARDALQQAAATQAHTDPARQDLPAYGSAVLGTLSALGELVRVLADQVDQVDRERLRREAFRDHPHEALEHAIEHLNNLRQLLTTAVTNAENYWWTAEHIRADTRTPPEDQE</sequence>